<keyword evidence="2" id="KW-1185">Reference proteome</keyword>
<dbReference type="Gene3D" id="3.10.20.30">
    <property type="match status" value="1"/>
</dbReference>
<evidence type="ECO:0000313" key="2">
    <source>
        <dbReference type="Proteomes" id="UP000244081"/>
    </source>
</evidence>
<comment type="caution">
    <text evidence="1">The sequence shown here is derived from an EMBL/GenBank/DDBJ whole genome shotgun (WGS) entry which is preliminary data.</text>
</comment>
<evidence type="ECO:0000313" key="1">
    <source>
        <dbReference type="EMBL" id="PTW60825.1"/>
    </source>
</evidence>
<evidence type="ECO:0008006" key="3">
    <source>
        <dbReference type="Google" id="ProtNLM"/>
    </source>
</evidence>
<sequence length="91" mass="9326">MSETNLTSPVGTRRIQLRAGLVERAAMPFLDIPVPAQASAAALRAGIAEAYPELADVLGGCLLIAGDRVLGEDETVSAGMPLALVPPMRGG</sequence>
<dbReference type="SUPFAM" id="SSF54285">
    <property type="entry name" value="MoaD/ThiS"/>
    <property type="match status" value="1"/>
</dbReference>
<organism evidence="1 2">
    <name type="scientific">Breoghania corrubedonensis</name>
    <dbReference type="NCBI Taxonomy" id="665038"/>
    <lineage>
        <taxon>Bacteria</taxon>
        <taxon>Pseudomonadati</taxon>
        <taxon>Pseudomonadota</taxon>
        <taxon>Alphaproteobacteria</taxon>
        <taxon>Hyphomicrobiales</taxon>
        <taxon>Stappiaceae</taxon>
        <taxon>Breoghania</taxon>
    </lineage>
</organism>
<name>A0A2T5VAP4_9HYPH</name>
<dbReference type="InterPro" id="IPR012675">
    <property type="entry name" value="Beta-grasp_dom_sf"/>
</dbReference>
<dbReference type="EMBL" id="QAYG01000003">
    <property type="protein sequence ID" value="PTW60825.1"/>
    <property type="molecule type" value="Genomic_DNA"/>
</dbReference>
<proteinExistence type="predicted"/>
<protein>
    <recommendedName>
        <fullName evidence="3">Molybdopterin synthase sulfur carrier subunit</fullName>
    </recommendedName>
</protein>
<gene>
    <name evidence="1" type="ORF">C8N35_1034</name>
</gene>
<dbReference type="AlphaFoldDB" id="A0A2T5VAP4"/>
<reference evidence="1 2" key="1">
    <citation type="submission" date="2018-04" db="EMBL/GenBank/DDBJ databases">
        <title>Genomic Encyclopedia of Archaeal and Bacterial Type Strains, Phase II (KMG-II): from individual species to whole genera.</title>
        <authorList>
            <person name="Goeker M."/>
        </authorList>
    </citation>
    <scope>NUCLEOTIDE SEQUENCE [LARGE SCALE GENOMIC DNA]</scope>
    <source>
        <strain evidence="1 2">DSM 23382</strain>
    </source>
</reference>
<accession>A0A2T5VAP4</accession>
<dbReference type="InterPro" id="IPR016155">
    <property type="entry name" value="Mopterin_synth/thiamin_S_b"/>
</dbReference>
<dbReference type="RefSeq" id="WP_107989671.1">
    <property type="nucleotide sequence ID" value="NZ_QAYG01000003.1"/>
</dbReference>
<dbReference type="Proteomes" id="UP000244081">
    <property type="component" value="Unassembled WGS sequence"/>
</dbReference>